<evidence type="ECO:0000313" key="2">
    <source>
        <dbReference type="Proteomes" id="UP000198883"/>
    </source>
</evidence>
<dbReference type="GeneID" id="83544508"/>
<proteinExistence type="predicted"/>
<gene>
    <name evidence="1" type="ORF">SAMN05444853_1332</name>
</gene>
<name>A0A1H7ZY34_9PAST</name>
<protein>
    <recommendedName>
        <fullName evidence="3">Major capsid protein</fullName>
    </recommendedName>
</protein>
<sequence length="313" mass="34180">MATTVNSDVIIYNQDVQTGYLEQMQDNLATFNKASNGALVLRDENILGDFSHDAFYKIGGSIKHRDVNSNAVAEGNKVDMGEKVGVKVPFMYGPYEMTKEAMKRRGRSPEEFSQVVGRDYADALIEGYFKYATASLDGAIGSNSQMQTNGSISVDGKKVMTKGFRAFGDKFNRVGLWLMDSETWFDFIDQAIAEKIYEEAGVVIYGGMPGTLNVPVLVTDQAKQRTIYGLQPGAVKITNSQLPEVAAYNINDRTNLSIGIRAEGAFNIDVLGYSYNDKEAGANPNITTLGATASWKKYTSSNKNTAGVIITLT</sequence>
<dbReference type="Pfam" id="PF20036">
    <property type="entry name" value="Gp13-like"/>
    <property type="match status" value="1"/>
</dbReference>
<accession>A0A1H7ZY34</accession>
<dbReference type="InterPro" id="IPR045404">
    <property type="entry name" value="Gp13-like"/>
</dbReference>
<dbReference type="AlphaFoldDB" id="A0A1H7ZY34"/>
<dbReference type="STRING" id="97481.SAMN05444853_1332"/>
<dbReference type="RefSeq" id="WP_090923269.1">
    <property type="nucleotide sequence ID" value="NZ_CP016180.1"/>
</dbReference>
<dbReference type="EMBL" id="FOBN01000033">
    <property type="protein sequence ID" value="SEM63385.1"/>
    <property type="molecule type" value="Genomic_DNA"/>
</dbReference>
<dbReference type="OrthoDB" id="8421149at2"/>
<evidence type="ECO:0000313" key="1">
    <source>
        <dbReference type="EMBL" id="SEM63385.1"/>
    </source>
</evidence>
<reference evidence="2" key="1">
    <citation type="submission" date="2016-10" db="EMBL/GenBank/DDBJ databases">
        <authorList>
            <person name="Varghese N."/>
            <person name="Submissions S."/>
        </authorList>
    </citation>
    <scope>NUCLEOTIDE SEQUENCE [LARGE SCALE GENOMIC DNA]</scope>
    <source>
        <strain evidence="2">DSM 24204</strain>
    </source>
</reference>
<dbReference type="Proteomes" id="UP000198883">
    <property type="component" value="Unassembled WGS sequence"/>
</dbReference>
<evidence type="ECO:0008006" key="3">
    <source>
        <dbReference type="Google" id="ProtNLM"/>
    </source>
</evidence>
<organism evidence="1 2">
    <name type="scientific">Phocoenobacter skyensis</name>
    <dbReference type="NCBI Taxonomy" id="97481"/>
    <lineage>
        <taxon>Bacteria</taxon>
        <taxon>Pseudomonadati</taxon>
        <taxon>Pseudomonadota</taxon>
        <taxon>Gammaproteobacteria</taxon>
        <taxon>Pasteurellales</taxon>
        <taxon>Pasteurellaceae</taxon>
        <taxon>Phocoenobacter</taxon>
    </lineage>
</organism>